<dbReference type="EMBL" id="SMAD01000005">
    <property type="protein sequence ID" value="TCS87202.1"/>
    <property type="molecule type" value="Genomic_DNA"/>
</dbReference>
<protein>
    <submittedName>
        <fullName evidence="1">Uncharacterized protein</fullName>
    </submittedName>
</protein>
<keyword evidence="2" id="KW-1185">Reference proteome</keyword>
<comment type="caution">
    <text evidence="1">The sequence shown here is derived from an EMBL/GenBank/DDBJ whole genome shotgun (WGS) entry which is preliminary data.</text>
</comment>
<reference evidence="1 2" key="1">
    <citation type="submission" date="2019-03" db="EMBL/GenBank/DDBJ databases">
        <title>Genomic Encyclopedia of Type Strains, Phase IV (KMG-IV): sequencing the most valuable type-strain genomes for metagenomic binning, comparative biology and taxonomic classification.</title>
        <authorList>
            <person name="Goeker M."/>
        </authorList>
    </citation>
    <scope>NUCLEOTIDE SEQUENCE [LARGE SCALE GENOMIC DNA]</scope>
    <source>
        <strain evidence="1 2">DSM 21100</strain>
    </source>
</reference>
<evidence type="ECO:0000313" key="2">
    <source>
        <dbReference type="Proteomes" id="UP000295807"/>
    </source>
</evidence>
<dbReference type="Proteomes" id="UP000295807">
    <property type="component" value="Unassembled WGS sequence"/>
</dbReference>
<sequence>MFKGKKTSAFSKARKELQKLVDLINPDDVNMEKVRDFSSLPAFQHLDPDFQLEINLIPKPERSRIDDQRNIGVFETQTRVGGFGNVLHDAIKRKAARYGKVGKPFMLAIMH</sequence>
<organism evidence="1 2">
    <name type="scientific">Anseongella ginsenosidimutans</name>
    <dbReference type="NCBI Taxonomy" id="496056"/>
    <lineage>
        <taxon>Bacteria</taxon>
        <taxon>Pseudomonadati</taxon>
        <taxon>Bacteroidota</taxon>
        <taxon>Sphingobacteriia</taxon>
        <taxon>Sphingobacteriales</taxon>
        <taxon>Sphingobacteriaceae</taxon>
        <taxon>Anseongella</taxon>
    </lineage>
</organism>
<gene>
    <name evidence="1" type="ORF">EDD80_10513</name>
</gene>
<evidence type="ECO:0000313" key="1">
    <source>
        <dbReference type="EMBL" id="TCS87202.1"/>
    </source>
</evidence>
<accession>A0A4R3KQK9</accession>
<dbReference type="AlphaFoldDB" id="A0A4R3KQK9"/>
<proteinExistence type="predicted"/>
<name>A0A4R3KQK9_9SPHI</name>